<dbReference type="AlphaFoldDB" id="A0A135IAY9"/>
<gene>
    <name evidence="1" type="ORF">ATN88_21230</name>
</gene>
<name>A0A135IAY9_9GAMM</name>
<evidence type="ECO:0000313" key="1">
    <source>
        <dbReference type="EMBL" id="KXF82595.1"/>
    </source>
</evidence>
<dbReference type="RefSeq" id="WP_067412877.1">
    <property type="nucleotide sequence ID" value="NZ_LNTY01000018.1"/>
</dbReference>
<organism evidence="1 2">
    <name type="scientific">Enterovibrio coralii</name>
    <dbReference type="NCBI Taxonomy" id="294935"/>
    <lineage>
        <taxon>Bacteria</taxon>
        <taxon>Pseudomonadati</taxon>
        <taxon>Pseudomonadota</taxon>
        <taxon>Gammaproteobacteria</taxon>
        <taxon>Vibrionales</taxon>
        <taxon>Vibrionaceae</taxon>
        <taxon>Enterovibrio</taxon>
    </lineage>
</organism>
<sequence length="65" mass="7158">MPITTDTQAMRNTLIRLNNDALDSMNNDGECTIKVADLSTLMAAYKIELNKNRGLKKTLAASEQS</sequence>
<dbReference type="Proteomes" id="UP000070529">
    <property type="component" value="Unassembled WGS sequence"/>
</dbReference>
<keyword evidence="2" id="KW-1185">Reference proteome</keyword>
<dbReference type="OrthoDB" id="5918390at2"/>
<proteinExistence type="predicted"/>
<dbReference type="STRING" id="294935.ATN88_21230"/>
<reference evidence="1 2" key="1">
    <citation type="submission" date="2015-11" db="EMBL/GenBank/DDBJ databases">
        <title>Genomic Taxonomy of the Vibrionaceae.</title>
        <authorList>
            <person name="Gomez-Gil B."/>
            <person name="Enciso-Ibarra J."/>
        </authorList>
    </citation>
    <scope>NUCLEOTIDE SEQUENCE [LARGE SCALE GENOMIC DNA]</scope>
    <source>
        <strain evidence="1 2">CAIM 912</strain>
    </source>
</reference>
<accession>A0A135IAY9</accession>
<dbReference type="EMBL" id="LNTY01000018">
    <property type="protein sequence ID" value="KXF82595.1"/>
    <property type="molecule type" value="Genomic_DNA"/>
</dbReference>
<protein>
    <submittedName>
        <fullName evidence="1">Uncharacterized protein</fullName>
    </submittedName>
</protein>
<evidence type="ECO:0000313" key="2">
    <source>
        <dbReference type="Proteomes" id="UP000070529"/>
    </source>
</evidence>
<comment type="caution">
    <text evidence="1">The sequence shown here is derived from an EMBL/GenBank/DDBJ whole genome shotgun (WGS) entry which is preliminary data.</text>
</comment>